<name>A0A5B0S323_PUCGR</name>
<reference evidence="2 3" key="1">
    <citation type="submission" date="2019-05" db="EMBL/GenBank/DDBJ databases">
        <title>Emergence of the Ug99 lineage of the wheat stem rust pathogen through somatic hybridization.</title>
        <authorList>
            <person name="Li F."/>
            <person name="Upadhyaya N.M."/>
            <person name="Sperschneider J."/>
            <person name="Matny O."/>
            <person name="Nguyen-Phuc H."/>
            <person name="Mago R."/>
            <person name="Raley C."/>
            <person name="Miller M.E."/>
            <person name="Silverstein K.A.T."/>
            <person name="Henningsen E."/>
            <person name="Hirsch C.D."/>
            <person name="Visser B."/>
            <person name="Pretorius Z.A."/>
            <person name="Steffenson B.J."/>
            <person name="Schwessinger B."/>
            <person name="Dodds P.N."/>
            <person name="Figueroa M."/>
        </authorList>
    </citation>
    <scope>NUCLEOTIDE SEQUENCE [LARGE SCALE GENOMIC DNA]</scope>
    <source>
        <strain evidence="2 3">Ug99</strain>
    </source>
</reference>
<organism evidence="2 3">
    <name type="scientific">Puccinia graminis f. sp. tritici</name>
    <dbReference type="NCBI Taxonomy" id="56615"/>
    <lineage>
        <taxon>Eukaryota</taxon>
        <taxon>Fungi</taxon>
        <taxon>Dikarya</taxon>
        <taxon>Basidiomycota</taxon>
        <taxon>Pucciniomycotina</taxon>
        <taxon>Pucciniomycetes</taxon>
        <taxon>Pucciniales</taxon>
        <taxon>Pucciniaceae</taxon>
        <taxon>Puccinia</taxon>
    </lineage>
</organism>
<feature type="compositionally biased region" description="Polar residues" evidence="1">
    <location>
        <begin position="18"/>
        <end position="30"/>
    </location>
</feature>
<dbReference type="EMBL" id="VDEP01000085">
    <property type="protein sequence ID" value="KAA1132297.1"/>
    <property type="molecule type" value="Genomic_DNA"/>
</dbReference>
<accession>A0A5B0S323</accession>
<comment type="caution">
    <text evidence="2">The sequence shown here is derived from an EMBL/GenBank/DDBJ whole genome shotgun (WGS) entry which is preliminary data.</text>
</comment>
<evidence type="ECO:0000313" key="2">
    <source>
        <dbReference type="EMBL" id="KAA1132297.1"/>
    </source>
</evidence>
<protein>
    <submittedName>
        <fullName evidence="2">Uncharacterized protein</fullName>
    </submittedName>
</protein>
<feature type="compositionally biased region" description="Polar residues" evidence="1">
    <location>
        <begin position="41"/>
        <end position="52"/>
    </location>
</feature>
<proteinExistence type="predicted"/>
<evidence type="ECO:0000313" key="3">
    <source>
        <dbReference type="Proteomes" id="UP000325313"/>
    </source>
</evidence>
<dbReference type="AlphaFoldDB" id="A0A5B0S323"/>
<gene>
    <name evidence="2" type="ORF">PGTUg99_007506</name>
</gene>
<dbReference type="Proteomes" id="UP000325313">
    <property type="component" value="Unassembled WGS sequence"/>
</dbReference>
<feature type="region of interest" description="Disordered" evidence="1">
    <location>
        <begin position="1"/>
        <end position="52"/>
    </location>
</feature>
<sequence length="52" mass="5487">MSKAKRASTPNPLPHPLQTPQRTPNRSLCPSSKKDAPPHGPSTSTRKTLGGA</sequence>
<evidence type="ECO:0000256" key="1">
    <source>
        <dbReference type="SAM" id="MobiDB-lite"/>
    </source>
</evidence>